<evidence type="ECO:0000313" key="7">
    <source>
        <dbReference type="Proteomes" id="UP000182800"/>
    </source>
</evidence>
<dbReference type="RefSeq" id="WP_074445632.1">
    <property type="nucleotide sequence ID" value="NZ_FMBM01000002.1"/>
</dbReference>
<comment type="caution">
    <text evidence="4">The sequence shown here is derived from an EMBL/GenBank/DDBJ whole genome shotgun (WGS) entry which is preliminary data.</text>
</comment>
<dbReference type="Pfam" id="PF07171">
    <property type="entry name" value="MlrC_C"/>
    <property type="match status" value="1"/>
</dbReference>
<dbReference type="InterPro" id="IPR009197">
    <property type="entry name" value="MlrC"/>
</dbReference>
<dbReference type="Proteomes" id="UP000182800">
    <property type="component" value="Unassembled WGS sequence"/>
</dbReference>
<keyword evidence="1" id="KW-0482">Metalloprotease</keyword>
<organism evidence="4 6">
    <name type="scientific">Saliniramus fredricksonii</name>
    <dbReference type="NCBI Taxonomy" id="1653334"/>
    <lineage>
        <taxon>Bacteria</taxon>
        <taxon>Pseudomonadati</taxon>
        <taxon>Pseudomonadota</taxon>
        <taxon>Alphaproteobacteria</taxon>
        <taxon>Hyphomicrobiales</taxon>
        <taxon>Salinarimonadaceae</taxon>
        <taxon>Saliniramus</taxon>
    </lineage>
</organism>
<evidence type="ECO:0000259" key="2">
    <source>
        <dbReference type="Pfam" id="PF07171"/>
    </source>
</evidence>
<accession>A0A0P7Y4Q9</accession>
<proteinExistence type="inferred from homology"/>
<keyword evidence="1" id="KW-0378">Hydrolase</keyword>
<comment type="function">
    <text evidence="1">Involved in peptidolytic degradation of cyclic heptapeptide hepatotoxin microcystin (MC).</text>
</comment>
<reference evidence="5 7" key="2">
    <citation type="submission" date="2016-08" db="EMBL/GenBank/DDBJ databases">
        <authorList>
            <person name="Varghese N."/>
            <person name="Submissions Spin"/>
        </authorList>
    </citation>
    <scope>NUCLEOTIDE SEQUENCE [LARGE SCALE GENOMIC DNA]</scope>
    <source>
        <strain evidence="5 7">HL-109</strain>
    </source>
</reference>
<dbReference type="STRING" id="1653334.GA0071312_3041"/>
<dbReference type="EMBL" id="LJSX01000032">
    <property type="protein sequence ID" value="KPQ09223.1"/>
    <property type="molecule type" value="Genomic_DNA"/>
</dbReference>
<name>A0A0P7Y4Q9_9HYPH</name>
<evidence type="ECO:0000313" key="4">
    <source>
        <dbReference type="EMBL" id="KPQ09223.1"/>
    </source>
</evidence>
<dbReference type="PIRSF" id="PIRSF012702">
    <property type="entry name" value="UCP012702"/>
    <property type="match status" value="1"/>
</dbReference>
<dbReference type="PATRIC" id="fig|1653334.4.peg.1077"/>
<dbReference type="EMBL" id="FMBM01000002">
    <property type="protein sequence ID" value="SCC82066.1"/>
    <property type="molecule type" value="Genomic_DNA"/>
</dbReference>
<sequence length="496" mass="52721">MRIAVGGFLHETNTFIARPTGWEDFAEGGPWPRPTTGEAIFDAFEGLNLGLSHFIARAREGGHEILPLAWACAMPGGRVTDEAFEHMARALTEPLRGEAIDAVFLELHGAMVTQSADDGEGALLARVREVVGPDIPILVALDLHANVSPEMVARADFLTSYRTYPHNDWGPTGGRCAQWLDRLMRWRAAGLPNARALRQAPYLIPIPAGSTYLDTSRGLYEALEAIEAETGVHLALNMGFPPADIRDVGPSVTAYGPDQAATDAAADRLFNALLEAEADYARHQPLPAPQAVAQAARIAAGTSRPVIISDTQDNPGAGAFSNTTGMIAELLRQGAQNAVVGIFHAPEIAKRAHDLGIGGVIESLSGPGAGPGQEPVPGPWRVEALSDGRFRGTAPMLRTPITEMGPTAVLAQGGVRVLVVTIRQQPIHRETFSHIGIDPQAADIIVLKSSAHFRSGFQEIAETVLIGLAPGTNPDDPQSFAFTKIRPGLRLRPGAG</sequence>
<gene>
    <name evidence="5" type="ORF">GA0071312_3041</name>
    <name evidence="4" type="ORF">HLUCCO17_15800</name>
</gene>
<dbReference type="InterPro" id="IPR015995">
    <property type="entry name" value="MlrC_N"/>
</dbReference>
<dbReference type="Proteomes" id="UP000050497">
    <property type="component" value="Unassembled WGS sequence"/>
</dbReference>
<keyword evidence="1" id="KW-0479">Metal-binding</keyword>
<protein>
    <recommendedName>
        <fullName evidence="1">Microcystinase C</fullName>
        <shortName evidence="1">MlrC</shortName>
    </recommendedName>
</protein>
<dbReference type="GO" id="GO:0046872">
    <property type="term" value="F:metal ion binding"/>
    <property type="evidence" value="ECO:0007669"/>
    <property type="project" value="UniProtKB-KW"/>
</dbReference>
<evidence type="ECO:0000313" key="5">
    <source>
        <dbReference type="EMBL" id="SCC82066.1"/>
    </source>
</evidence>
<dbReference type="GO" id="GO:0006508">
    <property type="term" value="P:proteolysis"/>
    <property type="evidence" value="ECO:0007669"/>
    <property type="project" value="UniProtKB-KW"/>
</dbReference>
<feature type="domain" description="Microcystin LR degradation protein MlrC C-terminal" evidence="2">
    <location>
        <begin position="308"/>
        <end position="483"/>
    </location>
</feature>
<evidence type="ECO:0000256" key="1">
    <source>
        <dbReference type="PIRNR" id="PIRNR012702"/>
    </source>
</evidence>
<comment type="similarity">
    <text evidence="1">Belongs to the peptidase M81 family.</text>
</comment>
<evidence type="ECO:0000313" key="6">
    <source>
        <dbReference type="Proteomes" id="UP000050497"/>
    </source>
</evidence>
<feature type="domain" description="Microcystin LR degradation protein MlrC N-terminal" evidence="3">
    <location>
        <begin position="2"/>
        <end position="295"/>
    </location>
</feature>
<comment type="cofactor">
    <cofactor evidence="1">
        <name>Zn(2+)</name>
        <dbReference type="ChEBI" id="CHEBI:29105"/>
    </cofactor>
    <text evidence="1">Binds 1 zinc ion per subunit.</text>
</comment>
<dbReference type="AlphaFoldDB" id="A0A0P7Y4Q9"/>
<dbReference type="Pfam" id="PF07364">
    <property type="entry name" value="DUF1485"/>
    <property type="match status" value="1"/>
</dbReference>
<dbReference type="InterPro" id="IPR010799">
    <property type="entry name" value="MlrC_C"/>
</dbReference>
<keyword evidence="1" id="KW-0645">Protease</keyword>
<keyword evidence="7" id="KW-1185">Reference proteome</keyword>
<evidence type="ECO:0000259" key="3">
    <source>
        <dbReference type="Pfam" id="PF07364"/>
    </source>
</evidence>
<reference evidence="4 6" key="1">
    <citation type="submission" date="2015-09" db="EMBL/GenBank/DDBJ databases">
        <title>Identification and resolution of microdiversity through metagenomic sequencing of parallel consortia.</title>
        <authorList>
            <person name="Nelson W.C."/>
            <person name="Romine M.F."/>
            <person name="Lindemann S.R."/>
        </authorList>
    </citation>
    <scope>NUCLEOTIDE SEQUENCE [LARGE SCALE GENOMIC DNA]</scope>
    <source>
        <strain evidence="4">HL-109</strain>
    </source>
</reference>
<dbReference type="GO" id="GO:0008237">
    <property type="term" value="F:metallopeptidase activity"/>
    <property type="evidence" value="ECO:0007669"/>
    <property type="project" value="UniProtKB-KW"/>
</dbReference>